<sequence length="39" mass="4506">MQSSVLILLERVTLMSTYEEFMVILTVAMLIVAILNYKK</sequence>
<name>A0A173URS7_EUBRA</name>
<evidence type="ECO:0000313" key="2">
    <source>
        <dbReference type="EMBL" id="CUN16298.1"/>
    </source>
</evidence>
<organism evidence="2 3">
    <name type="scientific">Eubacterium ramulus</name>
    <dbReference type="NCBI Taxonomy" id="39490"/>
    <lineage>
        <taxon>Bacteria</taxon>
        <taxon>Bacillati</taxon>
        <taxon>Bacillota</taxon>
        <taxon>Clostridia</taxon>
        <taxon>Eubacteriales</taxon>
        <taxon>Eubacteriaceae</taxon>
        <taxon>Eubacterium</taxon>
    </lineage>
</organism>
<keyword evidence="1" id="KW-0472">Membrane</keyword>
<accession>A0A173URS7</accession>
<evidence type="ECO:0000313" key="3">
    <source>
        <dbReference type="Proteomes" id="UP000095492"/>
    </source>
</evidence>
<proteinExistence type="predicted"/>
<dbReference type="STRING" id="39490.ERS852448_02155"/>
<gene>
    <name evidence="2" type="ORF">ERS852448_02155</name>
</gene>
<evidence type="ECO:0008006" key="4">
    <source>
        <dbReference type="Google" id="ProtNLM"/>
    </source>
</evidence>
<evidence type="ECO:0000256" key="1">
    <source>
        <dbReference type="SAM" id="Phobius"/>
    </source>
</evidence>
<keyword evidence="1" id="KW-0812">Transmembrane</keyword>
<dbReference type="AlphaFoldDB" id="A0A173URS7"/>
<protein>
    <recommendedName>
        <fullName evidence="4">Holin-like toxin</fullName>
    </recommendedName>
</protein>
<feature type="transmembrane region" description="Helical" evidence="1">
    <location>
        <begin position="20"/>
        <end position="37"/>
    </location>
</feature>
<dbReference type="EMBL" id="CYYA01000015">
    <property type="protein sequence ID" value="CUN16298.1"/>
    <property type="molecule type" value="Genomic_DNA"/>
</dbReference>
<keyword evidence="1" id="KW-1133">Transmembrane helix</keyword>
<reference evidence="2 3" key="1">
    <citation type="submission" date="2015-09" db="EMBL/GenBank/DDBJ databases">
        <authorList>
            <consortium name="Pathogen Informatics"/>
        </authorList>
    </citation>
    <scope>NUCLEOTIDE SEQUENCE [LARGE SCALE GENOMIC DNA]</scope>
    <source>
        <strain evidence="2 3">2789STDY5608891</strain>
    </source>
</reference>
<dbReference type="Proteomes" id="UP000095492">
    <property type="component" value="Unassembled WGS sequence"/>
</dbReference>